<evidence type="ECO:0000256" key="1">
    <source>
        <dbReference type="SAM" id="MobiDB-lite"/>
    </source>
</evidence>
<feature type="region of interest" description="Disordered" evidence="1">
    <location>
        <begin position="243"/>
        <end position="277"/>
    </location>
</feature>
<protein>
    <recommendedName>
        <fullName evidence="4">Leucine Rich Repeat family protein</fullName>
    </recommendedName>
</protein>
<dbReference type="SMART" id="SM00368">
    <property type="entry name" value="LRR_RI"/>
    <property type="match status" value="3"/>
</dbReference>
<dbReference type="InterPro" id="IPR001611">
    <property type="entry name" value="Leu-rich_rpt"/>
</dbReference>
<keyword evidence="3" id="KW-1185">Reference proteome</keyword>
<dbReference type="InterPro" id="IPR032675">
    <property type="entry name" value="LRR_dom_sf"/>
</dbReference>
<gene>
    <name evidence="2" type="ORF">M9Y10_038071</name>
</gene>
<feature type="compositionally biased region" description="Basic residues" evidence="1">
    <location>
        <begin position="250"/>
        <end position="264"/>
    </location>
</feature>
<dbReference type="InterPro" id="IPR053040">
    <property type="entry name" value="LRR-containing_protein_71"/>
</dbReference>
<organism evidence="2 3">
    <name type="scientific">Tritrichomonas musculus</name>
    <dbReference type="NCBI Taxonomy" id="1915356"/>
    <lineage>
        <taxon>Eukaryota</taxon>
        <taxon>Metamonada</taxon>
        <taxon>Parabasalia</taxon>
        <taxon>Tritrichomonadida</taxon>
        <taxon>Tritrichomonadidae</taxon>
        <taxon>Tritrichomonas</taxon>
    </lineage>
</organism>
<dbReference type="PANTHER" id="PTHR46984:SF1">
    <property type="entry name" value="LEUCINE-RICH REPEAT-CONTAINING PROTEIN 71"/>
    <property type="match status" value="1"/>
</dbReference>
<proteinExistence type="predicted"/>
<dbReference type="EMBL" id="JAPFFF010000006">
    <property type="protein sequence ID" value="KAK8887036.1"/>
    <property type="molecule type" value="Genomic_DNA"/>
</dbReference>
<dbReference type="PANTHER" id="PTHR46984">
    <property type="entry name" value="LEUCINE-RICH REPEAT-CONTAINING PROTEIN 71"/>
    <property type="match status" value="1"/>
</dbReference>
<evidence type="ECO:0000313" key="2">
    <source>
        <dbReference type="EMBL" id="KAK8887036.1"/>
    </source>
</evidence>
<dbReference type="Pfam" id="PF13516">
    <property type="entry name" value="LRR_6"/>
    <property type="match status" value="2"/>
</dbReference>
<dbReference type="SUPFAM" id="SSF52047">
    <property type="entry name" value="RNI-like"/>
    <property type="match status" value="1"/>
</dbReference>
<accession>A0ABR2K7E4</accession>
<comment type="caution">
    <text evidence="2">The sequence shown here is derived from an EMBL/GenBank/DDBJ whole genome shotgun (WGS) entry which is preliminary data.</text>
</comment>
<evidence type="ECO:0008006" key="4">
    <source>
        <dbReference type="Google" id="ProtNLM"/>
    </source>
</evidence>
<dbReference type="Gene3D" id="3.80.10.10">
    <property type="entry name" value="Ribonuclease Inhibitor"/>
    <property type="match status" value="2"/>
</dbReference>
<name>A0ABR2K7E4_9EUKA</name>
<dbReference type="Proteomes" id="UP001470230">
    <property type="component" value="Unassembled WGS sequence"/>
</dbReference>
<evidence type="ECO:0000313" key="3">
    <source>
        <dbReference type="Proteomes" id="UP001470230"/>
    </source>
</evidence>
<sequence length="375" mass="42117">MPPRKTTSAKKQELSPMMAEFQQCCKVLGFQEEEFITQITPFLNKSETQLRLLNMTITPVNAKVIFRFIQRYQKIQQLTFYSCQFTDPNFFKQFAIEFNKCPATNVSFDYIPVQREALIPLLSSNSIDILSLRGNQCITSYDFITHEHHSFPPTLNTFINTLCTSTIKVINLYGCHIGDDGAAAISSALFFNTNLQCLSLSRNRIGDAGAISLAAALSQYILDEQETAIVEKFINDESKQKISDEGGGLVKRKKGQKAPQKKPPTRATGRKGAQSRQQVEIQKNFDPQAPVKAIVLTKWNTCVTLETNPPQKVIPGNSTLTSLILDENIITEKGANALKEMLDFNHQIIQFSIDNNTEIPSEMANSLRRNVPQTE</sequence>
<reference evidence="2 3" key="1">
    <citation type="submission" date="2024-04" db="EMBL/GenBank/DDBJ databases">
        <title>Tritrichomonas musculus Genome.</title>
        <authorList>
            <person name="Alves-Ferreira E."/>
            <person name="Grigg M."/>
            <person name="Lorenzi H."/>
            <person name="Galac M."/>
        </authorList>
    </citation>
    <scope>NUCLEOTIDE SEQUENCE [LARGE SCALE GENOMIC DNA]</scope>
    <source>
        <strain evidence="2 3">EAF2021</strain>
    </source>
</reference>